<proteinExistence type="predicted"/>
<protein>
    <submittedName>
        <fullName evidence="1">Uncharacterized protein</fullName>
    </submittedName>
</protein>
<dbReference type="EMBL" id="BMIU01000010">
    <property type="protein sequence ID" value="GGF34464.1"/>
    <property type="molecule type" value="Genomic_DNA"/>
</dbReference>
<reference evidence="2" key="1">
    <citation type="journal article" date="2019" name="Int. J. Syst. Evol. Microbiol.">
        <title>The Global Catalogue of Microorganisms (GCM) 10K type strain sequencing project: providing services to taxonomists for standard genome sequencing and annotation.</title>
        <authorList>
            <consortium name="The Broad Institute Genomics Platform"/>
            <consortium name="The Broad Institute Genome Sequencing Center for Infectious Disease"/>
            <person name="Wu L."/>
            <person name="Ma J."/>
        </authorList>
    </citation>
    <scope>NUCLEOTIDE SEQUENCE [LARGE SCALE GENOMIC DNA]</scope>
    <source>
        <strain evidence="2">CGMCC 1.15407</strain>
    </source>
</reference>
<dbReference type="RefSeq" id="WP_137401845.1">
    <property type="nucleotide sequence ID" value="NZ_BMIU01000010.1"/>
</dbReference>
<gene>
    <name evidence="1" type="ORF">GCM10011339_23420</name>
</gene>
<evidence type="ECO:0000313" key="2">
    <source>
        <dbReference type="Proteomes" id="UP000647339"/>
    </source>
</evidence>
<evidence type="ECO:0000313" key="1">
    <source>
        <dbReference type="EMBL" id="GGF34464.1"/>
    </source>
</evidence>
<dbReference type="Proteomes" id="UP000647339">
    <property type="component" value="Unassembled WGS sequence"/>
</dbReference>
<sequence>MKNRKEAIQNISKGIQEMEAAMAKIKFNDEAFDDDSWYFDWVMALENRIQCLKESFQSDFKTGSFDQLKAAS</sequence>
<organism evidence="1 2">
    <name type="scientific">Echinicola rosea</name>
    <dbReference type="NCBI Taxonomy" id="1807691"/>
    <lineage>
        <taxon>Bacteria</taxon>
        <taxon>Pseudomonadati</taxon>
        <taxon>Bacteroidota</taxon>
        <taxon>Cytophagia</taxon>
        <taxon>Cytophagales</taxon>
        <taxon>Cyclobacteriaceae</taxon>
        <taxon>Echinicola</taxon>
    </lineage>
</organism>
<comment type="caution">
    <text evidence="1">The sequence shown here is derived from an EMBL/GenBank/DDBJ whole genome shotgun (WGS) entry which is preliminary data.</text>
</comment>
<name>A0ABQ1V1G4_9BACT</name>
<accession>A0ABQ1V1G4</accession>
<keyword evidence="2" id="KW-1185">Reference proteome</keyword>